<reference evidence="1 2" key="1">
    <citation type="journal article" date="2018" name="Sci. Rep.">
        <title>Genomic signatures of local adaptation to the degree of environmental predictability in rotifers.</title>
        <authorList>
            <person name="Franch-Gras L."/>
            <person name="Hahn C."/>
            <person name="Garcia-Roger E.M."/>
            <person name="Carmona M.J."/>
            <person name="Serra M."/>
            <person name="Gomez A."/>
        </authorList>
    </citation>
    <scope>NUCLEOTIDE SEQUENCE [LARGE SCALE GENOMIC DNA]</scope>
    <source>
        <strain evidence="1">HYR1</strain>
    </source>
</reference>
<gene>
    <name evidence="1" type="ORF">BpHYR1_040627</name>
</gene>
<comment type="caution">
    <text evidence="1">The sequence shown here is derived from an EMBL/GenBank/DDBJ whole genome shotgun (WGS) entry which is preliminary data.</text>
</comment>
<sequence length="128" mass="15139">MPLIQSQRNIAPKIFSKNLFHFKVNQQASAFIILTKLKKISKTRKYGERILISYLIRKFYQIKFTILIPSPGLNIVKTFMKILIFGKSIAFDNPRSLLDLKIQFEDFEKKNPDLNYFFKKKSKFSQIT</sequence>
<evidence type="ECO:0000313" key="2">
    <source>
        <dbReference type="Proteomes" id="UP000276133"/>
    </source>
</evidence>
<name>A0A3M7RZ15_BRAPC</name>
<protein>
    <submittedName>
        <fullName evidence="1">Uncharacterized protein</fullName>
    </submittedName>
</protein>
<organism evidence="1 2">
    <name type="scientific">Brachionus plicatilis</name>
    <name type="common">Marine rotifer</name>
    <name type="synonym">Brachionus muelleri</name>
    <dbReference type="NCBI Taxonomy" id="10195"/>
    <lineage>
        <taxon>Eukaryota</taxon>
        <taxon>Metazoa</taxon>
        <taxon>Spiralia</taxon>
        <taxon>Gnathifera</taxon>
        <taxon>Rotifera</taxon>
        <taxon>Eurotatoria</taxon>
        <taxon>Monogononta</taxon>
        <taxon>Pseudotrocha</taxon>
        <taxon>Ploima</taxon>
        <taxon>Brachionidae</taxon>
        <taxon>Brachionus</taxon>
    </lineage>
</organism>
<accession>A0A3M7RZ15</accession>
<dbReference type="EMBL" id="REGN01002352">
    <property type="protein sequence ID" value="RNA28712.1"/>
    <property type="molecule type" value="Genomic_DNA"/>
</dbReference>
<dbReference type="AlphaFoldDB" id="A0A3M7RZ15"/>
<proteinExistence type="predicted"/>
<evidence type="ECO:0000313" key="1">
    <source>
        <dbReference type="EMBL" id="RNA28712.1"/>
    </source>
</evidence>
<keyword evidence="2" id="KW-1185">Reference proteome</keyword>
<dbReference type="Proteomes" id="UP000276133">
    <property type="component" value="Unassembled WGS sequence"/>
</dbReference>